<gene>
    <name evidence="2" type="ORF">CQA54_06470</name>
</gene>
<dbReference type="NCBIfam" id="NF033805">
    <property type="entry name" value="invasion_CiaB"/>
    <property type="match status" value="1"/>
</dbReference>
<reference evidence="2 3" key="1">
    <citation type="submission" date="2018-04" db="EMBL/GenBank/DDBJ databases">
        <title>Novel Campyloabacter and Helicobacter Species and Strains.</title>
        <authorList>
            <person name="Mannion A.J."/>
            <person name="Shen Z."/>
            <person name="Fox J.G."/>
        </authorList>
    </citation>
    <scope>NUCLEOTIDE SEQUENCE [LARGE SCALE GENOMIC DNA]</scope>
    <source>
        <strain evidence="2 3">MIT 12-6600</strain>
    </source>
</reference>
<keyword evidence="3" id="KW-1185">Reference proteome</keyword>
<comment type="caution">
    <text evidence="2">The sequence shown here is derived from an EMBL/GenBank/DDBJ whole genome shotgun (WGS) entry which is preliminary data.</text>
</comment>
<dbReference type="OrthoDB" id="5372053at2"/>
<dbReference type="EMBL" id="NXLT01000005">
    <property type="protein sequence ID" value="RDU66599.1"/>
    <property type="molecule type" value="Genomic_DNA"/>
</dbReference>
<dbReference type="InterPro" id="IPR057219">
    <property type="entry name" value="DUF7897"/>
</dbReference>
<dbReference type="Proteomes" id="UP000256514">
    <property type="component" value="Unassembled WGS sequence"/>
</dbReference>
<dbReference type="Pfam" id="PF25448">
    <property type="entry name" value="DUF7897"/>
    <property type="match status" value="2"/>
</dbReference>
<evidence type="ECO:0000313" key="3">
    <source>
        <dbReference type="Proteomes" id="UP000256514"/>
    </source>
</evidence>
<feature type="domain" description="DUF7897" evidence="1">
    <location>
        <begin position="28"/>
        <end position="518"/>
    </location>
</feature>
<organism evidence="2 3">
    <name type="scientific">Helicobacter equorum</name>
    <dbReference type="NCBI Taxonomy" id="361872"/>
    <lineage>
        <taxon>Bacteria</taxon>
        <taxon>Pseudomonadati</taxon>
        <taxon>Campylobacterota</taxon>
        <taxon>Epsilonproteobacteria</taxon>
        <taxon>Campylobacterales</taxon>
        <taxon>Helicobacteraceae</taxon>
        <taxon>Helicobacter</taxon>
    </lineage>
</organism>
<dbReference type="AlphaFoldDB" id="A0A3D8IMW9"/>
<dbReference type="RefSeq" id="WP_115571297.1">
    <property type="nucleotide sequence ID" value="NZ_NXLT01000005.1"/>
</dbReference>
<accession>A0A3D8IMW9</accession>
<protein>
    <submittedName>
        <fullName evidence="2">Ciab protein</fullName>
    </submittedName>
</protein>
<feature type="domain" description="DUF7897" evidence="1">
    <location>
        <begin position="533"/>
        <end position="662"/>
    </location>
</feature>
<evidence type="ECO:0000259" key="1">
    <source>
        <dbReference type="Pfam" id="PF25448"/>
    </source>
</evidence>
<evidence type="ECO:0000313" key="2">
    <source>
        <dbReference type="EMBL" id="RDU66599.1"/>
    </source>
</evidence>
<proteinExistence type="predicted"/>
<name>A0A3D8IMW9_9HELI</name>
<sequence>MRENEHKEQFLADLGEVYRIYAESMKEHYRFYEVVQHIESTQDSSDSQLEAMQKILCDLCAQLGIESTREHFVALIERIVNLREDSLLEVLKSLGKSRDEILYARTIMLDFVSTYYAKAHTKVLQHIESKQLLSSFYREIFASVCRVGQCMNTFFALWDRELIYGINERLSEIFSFQEALERLEPTMERDSQDKNVQRTYSLPCMPNTTLTKESEFACVPYIKAFPKEVGAIIETLEQSIKNLEALEDSIFDRKEAYITYLEVLKNAWSCDDSTQLIESWRAVDYAWMGIDTPVQIGHPLEYYEDIYRHAVAPEWDLRICTPNDNKGVYALNVAHNIHNAFDMLAKKLGYNAHSREFVEHSLRQSKVYESIPLFFFGAENNGLFSAQVVPNDEVVSKKEGKKIFAFPLRIIAQARAKPQMRLTYEFFPKAFIARGREILFDNEHLWHSVYDISTNGHEFGHILWIDESSEEVMNASGEFKNIEEFKATSGGIVAYLLGSSPIAKILQDCLDDMYRLDIQQCIMAIQQSDSIHQQIWEAVFDDCIKRAVGLMAWRESLEVRPYYCEGIIHLRGMFESGVLSFDESKDFSKLSIHRTHYVELALWYLRTYIDLATHYRDKKDAKLWLERFCINQQSQGVQVLCQQSAKLVEHYFARYVAIGQEIYE</sequence>